<evidence type="ECO:0000259" key="8">
    <source>
        <dbReference type="SMART" id="SM00904"/>
    </source>
</evidence>
<dbReference type="SMART" id="SM00904">
    <property type="entry name" value="Flavokinase"/>
    <property type="match status" value="1"/>
</dbReference>
<evidence type="ECO:0000256" key="6">
    <source>
        <dbReference type="ARBA" id="ARBA00022840"/>
    </source>
</evidence>
<keyword evidence="5" id="KW-0547">Nucleotide-binding</keyword>
<dbReference type="PANTHER" id="PTHR22749">
    <property type="entry name" value="RIBOFLAVIN KINASE/FMN ADENYLYLTRANSFERASE"/>
    <property type="match status" value="1"/>
</dbReference>
<evidence type="ECO:0000256" key="5">
    <source>
        <dbReference type="ARBA" id="ARBA00022741"/>
    </source>
</evidence>
<dbReference type="SUPFAM" id="SSF82114">
    <property type="entry name" value="Riboflavin kinase-like"/>
    <property type="match status" value="1"/>
</dbReference>
<dbReference type="GO" id="GO:0009398">
    <property type="term" value="P:FMN biosynthetic process"/>
    <property type="evidence" value="ECO:0007669"/>
    <property type="project" value="TreeGrafter"/>
</dbReference>
<dbReference type="GO" id="GO:0008531">
    <property type="term" value="F:riboflavin kinase activity"/>
    <property type="evidence" value="ECO:0007669"/>
    <property type="project" value="UniProtKB-EC"/>
</dbReference>
<name>A0A1G2CK87_9BACT</name>
<keyword evidence="6" id="KW-0067">ATP-binding</keyword>
<keyword evidence="2" id="KW-0285">Flavoprotein</keyword>
<dbReference type="GO" id="GO:0005524">
    <property type="term" value="F:ATP binding"/>
    <property type="evidence" value="ECO:0007669"/>
    <property type="project" value="UniProtKB-KW"/>
</dbReference>
<evidence type="ECO:0000256" key="3">
    <source>
        <dbReference type="ARBA" id="ARBA00022643"/>
    </source>
</evidence>
<gene>
    <name evidence="9" type="ORF">A2946_00240</name>
</gene>
<accession>A0A1G2CK87</accession>
<organism evidence="9 10">
    <name type="scientific">Candidatus Liptonbacteria bacterium RIFCSPLOWO2_01_FULL_53_13</name>
    <dbReference type="NCBI Taxonomy" id="1798651"/>
    <lineage>
        <taxon>Bacteria</taxon>
        <taxon>Candidatus Liptoniibacteriota</taxon>
    </lineage>
</organism>
<dbReference type="PANTHER" id="PTHR22749:SF6">
    <property type="entry name" value="RIBOFLAVIN KINASE"/>
    <property type="match status" value="1"/>
</dbReference>
<evidence type="ECO:0000313" key="9">
    <source>
        <dbReference type="EMBL" id="OGZ01823.1"/>
    </source>
</evidence>
<keyword evidence="3" id="KW-0288">FMN</keyword>
<dbReference type="InterPro" id="IPR015865">
    <property type="entry name" value="Riboflavin_kinase_bac/euk"/>
</dbReference>
<evidence type="ECO:0000256" key="2">
    <source>
        <dbReference type="ARBA" id="ARBA00022630"/>
    </source>
</evidence>
<sequence length="139" mass="15422">MKYSAPVVRGKGRGKKLGFPTLNLRISSLNGFDFPHGIYAGYVWLGGIPPPRGFGEARQFRAAFHYGPVPTFHNARPSLEAFVLDAPALAAPPHVAFELLAYLREIKKFPSSGTLIRAMREDVRRTKQIISPLRPPRAL</sequence>
<evidence type="ECO:0000256" key="7">
    <source>
        <dbReference type="ARBA" id="ARBA00047880"/>
    </source>
</evidence>
<dbReference type="AlphaFoldDB" id="A0A1G2CK87"/>
<dbReference type="GO" id="GO:0009231">
    <property type="term" value="P:riboflavin biosynthetic process"/>
    <property type="evidence" value="ECO:0007669"/>
    <property type="project" value="InterPro"/>
</dbReference>
<feature type="domain" description="Riboflavin kinase" evidence="8">
    <location>
        <begin position="1"/>
        <end position="131"/>
    </location>
</feature>
<dbReference type="Pfam" id="PF01687">
    <property type="entry name" value="Flavokinase"/>
    <property type="match status" value="1"/>
</dbReference>
<evidence type="ECO:0000256" key="4">
    <source>
        <dbReference type="ARBA" id="ARBA00022679"/>
    </source>
</evidence>
<comment type="caution">
    <text evidence="9">The sequence shown here is derived from an EMBL/GenBank/DDBJ whole genome shotgun (WGS) entry which is preliminary data.</text>
</comment>
<reference evidence="9 10" key="1">
    <citation type="journal article" date="2016" name="Nat. Commun.">
        <title>Thousands of microbial genomes shed light on interconnected biogeochemical processes in an aquifer system.</title>
        <authorList>
            <person name="Anantharaman K."/>
            <person name="Brown C.T."/>
            <person name="Hug L.A."/>
            <person name="Sharon I."/>
            <person name="Castelle C.J."/>
            <person name="Probst A.J."/>
            <person name="Thomas B.C."/>
            <person name="Singh A."/>
            <person name="Wilkins M.J."/>
            <person name="Karaoz U."/>
            <person name="Brodie E.L."/>
            <person name="Williams K.H."/>
            <person name="Hubbard S.S."/>
            <person name="Banfield J.F."/>
        </authorList>
    </citation>
    <scope>NUCLEOTIDE SEQUENCE [LARGE SCALE GENOMIC DNA]</scope>
</reference>
<dbReference type="EMBL" id="MHLB01000030">
    <property type="protein sequence ID" value="OGZ01823.1"/>
    <property type="molecule type" value="Genomic_DNA"/>
</dbReference>
<dbReference type="Proteomes" id="UP000178348">
    <property type="component" value="Unassembled WGS sequence"/>
</dbReference>
<dbReference type="Gene3D" id="2.40.30.30">
    <property type="entry name" value="Riboflavin kinase-like"/>
    <property type="match status" value="1"/>
</dbReference>
<evidence type="ECO:0000313" key="10">
    <source>
        <dbReference type="Proteomes" id="UP000178348"/>
    </source>
</evidence>
<comment type="catalytic activity">
    <reaction evidence="7">
        <text>riboflavin + ATP = FMN + ADP + H(+)</text>
        <dbReference type="Rhea" id="RHEA:14357"/>
        <dbReference type="ChEBI" id="CHEBI:15378"/>
        <dbReference type="ChEBI" id="CHEBI:30616"/>
        <dbReference type="ChEBI" id="CHEBI:57986"/>
        <dbReference type="ChEBI" id="CHEBI:58210"/>
        <dbReference type="ChEBI" id="CHEBI:456216"/>
        <dbReference type="EC" id="2.7.1.26"/>
    </reaction>
</comment>
<dbReference type="InterPro" id="IPR023468">
    <property type="entry name" value="Riboflavin_kinase"/>
</dbReference>
<dbReference type="InterPro" id="IPR023465">
    <property type="entry name" value="Riboflavin_kinase_dom_sf"/>
</dbReference>
<dbReference type="EC" id="2.7.1.26" evidence="1"/>
<protein>
    <recommendedName>
        <fullName evidence="1">riboflavin kinase</fullName>
        <ecNumber evidence="1">2.7.1.26</ecNumber>
    </recommendedName>
</protein>
<proteinExistence type="predicted"/>
<keyword evidence="4" id="KW-0808">Transferase</keyword>
<evidence type="ECO:0000256" key="1">
    <source>
        <dbReference type="ARBA" id="ARBA00012105"/>
    </source>
</evidence>